<keyword evidence="1 7" id="KW-0028">Amino-acid biosynthesis</keyword>
<dbReference type="GO" id="GO:0009423">
    <property type="term" value="P:chorismate biosynthetic process"/>
    <property type="evidence" value="ECO:0007669"/>
    <property type="project" value="UniProtKB-UniRule"/>
</dbReference>
<organism evidence="8 9">
    <name type="scientific">Filimonas zeae</name>
    <dbReference type="NCBI Taxonomy" id="1737353"/>
    <lineage>
        <taxon>Bacteria</taxon>
        <taxon>Pseudomonadati</taxon>
        <taxon>Bacteroidota</taxon>
        <taxon>Chitinophagia</taxon>
        <taxon>Chitinophagales</taxon>
        <taxon>Chitinophagaceae</taxon>
        <taxon>Filimonas</taxon>
    </lineage>
</organism>
<evidence type="ECO:0000256" key="5">
    <source>
        <dbReference type="ARBA" id="ARBA00022840"/>
    </source>
</evidence>
<comment type="cofactor">
    <cofactor evidence="7">
        <name>Mg(2+)</name>
        <dbReference type="ChEBI" id="CHEBI:18420"/>
    </cofactor>
    <text evidence="7">Binds 1 Mg(2+) ion per subunit.</text>
</comment>
<comment type="caution">
    <text evidence="8">The sequence shown here is derived from an EMBL/GenBank/DDBJ whole genome shotgun (WGS) entry which is preliminary data.</text>
</comment>
<dbReference type="Gene3D" id="3.40.50.300">
    <property type="entry name" value="P-loop containing nucleotide triphosphate hydrolases"/>
    <property type="match status" value="1"/>
</dbReference>
<keyword evidence="7" id="KW-0479">Metal-binding</keyword>
<proteinExistence type="inferred from homology"/>
<evidence type="ECO:0000256" key="1">
    <source>
        <dbReference type="ARBA" id="ARBA00022605"/>
    </source>
</evidence>
<dbReference type="InterPro" id="IPR027417">
    <property type="entry name" value="P-loop_NTPase"/>
</dbReference>
<evidence type="ECO:0000313" key="9">
    <source>
        <dbReference type="Proteomes" id="UP000627292"/>
    </source>
</evidence>
<comment type="subunit">
    <text evidence="7">Monomer.</text>
</comment>
<dbReference type="HAMAP" id="MF_00109">
    <property type="entry name" value="Shikimate_kinase"/>
    <property type="match status" value="1"/>
</dbReference>
<protein>
    <recommendedName>
        <fullName evidence="7">Shikimate kinase</fullName>
        <shortName evidence="7">SK</shortName>
        <ecNumber evidence="7">2.7.1.71</ecNumber>
    </recommendedName>
</protein>
<comment type="pathway">
    <text evidence="7">Metabolic intermediate biosynthesis; chorismate biosynthesis; chorismate from D-erythrose 4-phosphate and phosphoenolpyruvate: step 5/7.</text>
</comment>
<evidence type="ECO:0000256" key="7">
    <source>
        <dbReference type="HAMAP-Rule" id="MF_00109"/>
    </source>
</evidence>
<dbReference type="GO" id="GO:0005829">
    <property type="term" value="C:cytosol"/>
    <property type="evidence" value="ECO:0007669"/>
    <property type="project" value="TreeGrafter"/>
</dbReference>
<feature type="binding site" evidence="7">
    <location>
        <position position="117"/>
    </location>
    <ligand>
        <name>ATP</name>
        <dbReference type="ChEBI" id="CHEBI:30616"/>
    </ligand>
</feature>
<dbReference type="InterPro" id="IPR031322">
    <property type="entry name" value="Shikimate/glucono_kinase"/>
</dbReference>
<reference evidence="8" key="1">
    <citation type="journal article" date="2014" name="Int. J. Syst. Evol. Microbiol.">
        <title>Complete genome sequence of Corynebacterium casei LMG S-19264T (=DSM 44701T), isolated from a smear-ripened cheese.</title>
        <authorList>
            <consortium name="US DOE Joint Genome Institute (JGI-PGF)"/>
            <person name="Walter F."/>
            <person name="Albersmeier A."/>
            <person name="Kalinowski J."/>
            <person name="Ruckert C."/>
        </authorList>
    </citation>
    <scope>NUCLEOTIDE SEQUENCE</scope>
    <source>
        <strain evidence="8">CGMCC 1.15290</strain>
    </source>
</reference>
<dbReference type="GO" id="GO:0005524">
    <property type="term" value="F:ATP binding"/>
    <property type="evidence" value="ECO:0007669"/>
    <property type="project" value="UniProtKB-UniRule"/>
</dbReference>
<dbReference type="PANTHER" id="PTHR21087:SF16">
    <property type="entry name" value="SHIKIMATE KINASE 1, CHLOROPLASTIC"/>
    <property type="match status" value="1"/>
</dbReference>
<keyword evidence="4 7" id="KW-0418">Kinase</keyword>
<dbReference type="PANTHER" id="PTHR21087">
    <property type="entry name" value="SHIKIMATE KINASE"/>
    <property type="match status" value="1"/>
</dbReference>
<dbReference type="SUPFAM" id="SSF52540">
    <property type="entry name" value="P-loop containing nucleoside triphosphate hydrolases"/>
    <property type="match status" value="1"/>
</dbReference>
<feature type="binding site" evidence="7">
    <location>
        <position position="14"/>
    </location>
    <ligand>
        <name>Mg(2+)</name>
        <dbReference type="ChEBI" id="CHEBI:18420"/>
    </ligand>
</feature>
<dbReference type="GO" id="GO:0008652">
    <property type="term" value="P:amino acid biosynthetic process"/>
    <property type="evidence" value="ECO:0007669"/>
    <property type="project" value="UniProtKB-KW"/>
</dbReference>
<comment type="caution">
    <text evidence="7">Lacks conserved residue(s) required for the propagation of feature annotation.</text>
</comment>
<keyword evidence="7" id="KW-0963">Cytoplasm</keyword>
<keyword evidence="5 7" id="KW-0067">ATP-binding</keyword>
<keyword evidence="3 7" id="KW-0547">Nucleotide-binding</keyword>
<keyword evidence="7" id="KW-0460">Magnesium</keyword>
<sequence>MKLFLIGMMGTGKSHWAKYLSKKVKSGCYDLDYLVETSEEKTITEIFAEDGEEYFRKAEAKVLRWFAEKKTYVLAAGGGTPCYHDNMEWMNKQGITIWIDEPVETLVERAKQQMEHRPAIKGLSDAEITQLFEKRLAERHQFYSQAKYHLAGADITEKAFLKIVKEHA</sequence>
<feature type="binding site" evidence="7">
    <location>
        <begin position="10"/>
        <end position="15"/>
    </location>
    <ligand>
        <name>ATP</name>
        <dbReference type="ChEBI" id="CHEBI:30616"/>
    </ligand>
</feature>
<dbReference type="AlphaFoldDB" id="A0A917J633"/>
<feature type="binding site" evidence="7">
    <location>
        <position position="56"/>
    </location>
    <ligand>
        <name>substrate</name>
    </ligand>
</feature>
<feature type="binding site" evidence="7">
    <location>
        <position position="139"/>
    </location>
    <ligand>
        <name>substrate</name>
    </ligand>
</feature>
<comment type="subcellular location">
    <subcellularLocation>
        <location evidence="7">Cytoplasm</location>
    </subcellularLocation>
</comment>
<dbReference type="EMBL" id="BMIB01000010">
    <property type="protein sequence ID" value="GGH83421.1"/>
    <property type="molecule type" value="Genomic_DNA"/>
</dbReference>
<dbReference type="Pfam" id="PF01202">
    <property type="entry name" value="SKI"/>
    <property type="match status" value="1"/>
</dbReference>
<dbReference type="Proteomes" id="UP000627292">
    <property type="component" value="Unassembled WGS sequence"/>
</dbReference>
<keyword evidence="2 7" id="KW-0808">Transferase</keyword>
<evidence type="ECO:0000256" key="2">
    <source>
        <dbReference type="ARBA" id="ARBA00022679"/>
    </source>
</evidence>
<dbReference type="InterPro" id="IPR000623">
    <property type="entry name" value="Shikimate_kinase/TSH1"/>
</dbReference>
<dbReference type="GO" id="GO:0000287">
    <property type="term" value="F:magnesium ion binding"/>
    <property type="evidence" value="ECO:0007669"/>
    <property type="project" value="UniProtKB-UniRule"/>
</dbReference>
<dbReference type="GO" id="GO:0004765">
    <property type="term" value="F:shikimate kinase activity"/>
    <property type="evidence" value="ECO:0007669"/>
    <property type="project" value="UniProtKB-UniRule"/>
</dbReference>
<comment type="similarity">
    <text evidence="7">Belongs to the shikimate kinase family.</text>
</comment>
<dbReference type="GO" id="GO:0009073">
    <property type="term" value="P:aromatic amino acid family biosynthetic process"/>
    <property type="evidence" value="ECO:0007669"/>
    <property type="project" value="UniProtKB-KW"/>
</dbReference>
<comment type="catalytic activity">
    <reaction evidence="7">
        <text>shikimate + ATP = 3-phosphoshikimate + ADP + H(+)</text>
        <dbReference type="Rhea" id="RHEA:13121"/>
        <dbReference type="ChEBI" id="CHEBI:15378"/>
        <dbReference type="ChEBI" id="CHEBI:30616"/>
        <dbReference type="ChEBI" id="CHEBI:36208"/>
        <dbReference type="ChEBI" id="CHEBI:145989"/>
        <dbReference type="ChEBI" id="CHEBI:456216"/>
        <dbReference type="EC" id="2.7.1.71"/>
    </reaction>
</comment>
<name>A0A917J633_9BACT</name>
<feature type="binding site" evidence="7">
    <location>
        <position position="78"/>
    </location>
    <ligand>
        <name>substrate</name>
    </ligand>
</feature>
<gene>
    <name evidence="7 8" type="primary">aroK</name>
    <name evidence="8" type="ORF">GCM10011379_58780</name>
</gene>
<dbReference type="RefSeq" id="WP_188959423.1">
    <property type="nucleotide sequence ID" value="NZ_BMIB01000010.1"/>
</dbReference>
<evidence type="ECO:0000256" key="6">
    <source>
        <dbReference type="ARBA" id="ARBA00023141"/>
    </source>
</evidence>
<evidence type="ECO:0000256" key="4">
    <source>
        <dbReference type="ARBA" id="ARBA00022777"/>
    </source>
</evidence>
<keyword evidence="9" id="KW-1185">Reference proteome</keyword>
<comment type="function">
    <text evidence="7">Catalyzes the specific phosphorylation of the 3-hydroxyl group of shikimic acid using ATP as a cosubstrate.</text>
</comment>
<evidence type="ECO:0000313" key="8">
    <source>
        <dbReference type="EMBL" id="GGH83421.1"/>
    </source>
</evidence>
<dbReference type="PRINTS" id="PR01100">
    <property type="entry name" value="SHIKIMTKNASE"/>
</dbReference>
<feature type="binding site" evidence="7">
    <location>
        <position position="32"/>
    </location>
    <ligand>
        <name>substrate</name>
    </ligand>
</feature>
<reference evidence="8" key="2">
    <citation type="submission" date="2020-09" db="EMBL/GenBank/DDBJ databases">
        <authorList>
            <person name="Sun Q."/>
            <person name="Zhou Y."/>
        </authorList>
    </citation>
    <scope>NUCLEOTIDE SEQUENCE</scope>
    <source>
        <strain evidence="8">CGMCC 1.15290</strain>
    </source>
</reference>
<dbReference type="EC" id="2.7.1.71" evidence="7"/>
<dbReference type="CDD" id="cd00464">
    <property type="entry name" value="SK"/>
    <property type="match status" value="1"/>
</dbReference>
<evidence type="ECO:0000256" key="3">
    <source>
        <dbReference type="ARBA" id="ARBA00022741"/>
    </source>
</evidence>
<keyword evidence="6 7" id="KW-0057">Aromatic amino acid biosynthesis</keyword>
<accession>A0A917J633</accession>